<accession>U2GYB7</accession>
<dbReference type="RefSeq" id="WP_021093478.1">
    <property type="nucleotide sequence ID" value="NZ_ANNJ01000025.1"/>
</dbReference>
<comment type="caution">
    <text evidence="1">The sequence shown here is derived from an EMBL/GenBank/DDBJ whole genome shotgun (WGS) entry which is preliminary data.</text>
</comment>
<dbReference type="AlphaFoldDB" id="U2GYB7"/>
<name>U2GYB7_9BACT</name>
<dbReference type="PATRIC" id="fig|1242965.3.peg.1898"/>
<evidence type="ECO:0008006" key="3">
    <source>
        <dbReference type="Google" id="ProtNLM"/>
    </source>
</evidence>
<proteinExistence type="predicted"/>
<sequence length="193" mass="22118">MKQMNETQQKAFEIYLESATFESDYKPISEEQLASKLEALGLKGSSSSINRWKKDFNWMQALQNKVTLAMSEDKQTRNLLQRSSLQMVVKNTKVDIDRNEMLLAASYEFFEIETTKIRARQNAGETPTKDETEFMKFVATLTSTRRDKMLDRLAIMPPEAVSAEQLLSRLNGVKVEFEDDVIDAEVQDEKASS</sequence>
<gene>
    <name evidence="1" type="ORF">UNSW2_1854</name>
</gene>
<organism evidence="1 2">
    <name type="scientific">Campylobacter concisus UNSW2</name>
    <dbReference type="NCBI Taxonomy" id="1242965"/>
    <lineage>
        <taxon>Bacteria</taxon>
        <taxon>Pseudomonadati</taxon>
        <taxon>Campylobacterota</taxon>
        <taxon>Epsilonproteobacteria</taxon>
        <taxon>Campylobacterales</taxon>
        <taxon>Campylobacteraceae</taxon>
        <taxon>Campylobacter</taxon>
    </lineage>
</organism>
<dbReference type="EMBL" id="ANNJ01000025">
    <property type="protein sequence ID" value="ERJ30973.1"/>
    <property type="molecule type" value="Genomic_DNA"/>
</dbReference>
<reference evidence="1 2" key="1">
    <citation type="journal article" date="2013" name="BMC Genomics">
        <title>Comparative genomics of Campylobacter concisus isolates reveals genetic diversity and provides insights into disease association.</title>
        <authorList>
            <person name="Deshpande N.P."/>
            <person name="Kaakoush N.O."/>
            <person name="Wilkins M.R."/>
            <person name="Mitchell H.M."/>
        </authorList>
    </citation>
    <scope>NUCLEOTIDE SEQUENCE [LARGE SCALE GENOMIC DNA]</scope>
    <source>
        <strain evidence="1 2">UNSW2</strain>
    </source>
</reference>
<evidence type="ECO:0000313" key="2">
    <source>
        <dbReference type="Proteomes" id="UP000016625"/>
    </source>
</evidence>
<protein>
    <recommendedName>
        <fullName evidence="3">Phage protein</fullName>
    </recommendedName>
</protein>
<dbReference type="Proteomes" id="UP000016625">
    <property type="component" value="Unassembled WGS sequence"/>
</dbReference>
<evidence type="ECO:0000313" key="1">
    <source>
        <dbReference type="EMBL" id="ERJ30973.1"/>
    </source>
</evidence>